<comment type="caution">
    <text evidence="3">The sequence shown here is derived from an EMBL/GenBank/DDBJ whole genome shotgun (WGS) entry which is preliminary data.</text>
</comment>
<feature type="region of interest" description="Disordered" evidence="1">
    <location>
        <begin position="109"/>
        <end position="130"/>
    </location>
</feature>
<organism evidence="3 4">
    <name type="scientific">Ponticaulis profundi</name>
    <dbReference type="NCBI Taxonomy" id="2665222"/>
    <lineage>
        <taxon>Bacteria</taxon>
        <taxon>Pseudomonadati</taxon>
        <taxon>Pseudomonadota</taxon>
        <taxon>Alphaproteobacteria</taxon>
        <taxon>Hyphomonadales</taxon>
        <taxon>Hyphomonadaceae</taxon>
        <taxon>Ponticaulis</taxon>
    </lineage>
</organism>
<name>A0ABW1S5W3_9PROT</name>
<dbReference type="Pfam" id="PF04087">
    <property type="entry name" value="DUF389"/>
    <property type="match status" value="1"/>
</dbReference>
<feature type="transmembrane region" description="Helical" evidence="2">
    <location>
        <begin position="207"/>
        <end position="228"/>
    </location>
</feature>
<dbReference type="PANTHER" id="PTHR20992:SF9">
    <property type="entry name" value="AT15442P-RELATED"/>
    <property type="match status" value="1"/>
</dbReference>
<dbReference type="RefSeq" id="WP_377375093.1">
    <property type="nucleotide sequence ID" value="NZ_JBHSSW010000003.1"/>
</dbReference>
<evidence type="ECO:0000313" key="3">
    <source>
        <dbReference type="EMBL" id="MFC6196959.1"/>
    </source>
</evidence>
<dbReference type="InterPro" id="IPR005240">
    <property type="entry name" value="DUF389"/>
</dbReference>
<feature type="transmembrane region" description="Helical" evidence="2">
    <location>
        <begin position="240"/>
        <end position="261"/>
    </location>
</feature>
<proteinExistence type="predicted"/>
<keyword evidence="2" id="KW-0472">Membrane</keyword>
<accession>A0ABW1S5W3</accession>
<protein>
    <submittedName>
        <fullName evidence="3">TIGR00341 family protein</fullName>
    </submittedName>
</protein>
<gene>
    <name evidence="3" type="ORF">ACFQDM_02665</name>
</gene>
<feature type="transmembrane region" description="Helical" evidence="2">
    <location>
        <begin position="300"/>
        <end position="320"/>
    </location>
</feature>
<dbReference type="PANTHER" id="PTHR20992">
    <property type="entry name" value="AT15442P-RELATED"/>
    <property type="match status" value="1"/>
</dbReference>
<keyword evidence="4" id="KW-1185">Reference proteome</keyword>
<feature type="transmembrane region" description="Helical" evidence="2">
    <location>
        <begin position="171"/>
        <end position="195"/>
    </location>
</feature>
<evidence type="ECO:0000313" key="4">
    <source>
        <dbReference type="Proteomes" id="UP001596303"/>
    </source>
</evidence>
<feature type="transmembrane region" description="Helical" evidence="2">
    <location>
        <begin position="146"/>
        <end position="165"/>
    </location>
</feature>
<evidence type="ECO:0000256" key="1">
    <source>
        <dbReference type="SAM" id="MobiDB-lite"/>
    </source>
</evidence>
<dbReference type="NCBIfam" id="TIGR00341">
    <property type="entry name" value="TIGR00341 family protein"/>
    <property type="match status" value="1"/>
</dbReference>
<evidence type="ECO:0000256" key="2">
    <source>
        <dbReference type="SAM" id="Phobius"/>
    </source>
</evidence>
<dbReference type="Proteomes" id="UP001596303">
    <property type="component" value="Unassembled WGS sequence"/>
</dbReference>
<feature type="transmembrane region" description="Helical" evidence="2">
    <location>
        <begin position="340"/>
        <end position="360"/>
    </location>
</feature>
<dbReference type="EMBL" id="JBHSSW010000003">
    <property type="protein sequence ID" value="MFC6196959.1"/>
    <property type="molecule type" value="Genomic_DNA"/>
</dbReference>
<keyword evidence="2" id="KW-1133">Transmembrane helix</keyword>
<feature type="transmembrane region" description="Helical" evidence="2">
    <location>
        <begin position="268"/>
        <end position="288"/>
    </location>
</feature>
<keyword evidence="2" id="KW-0812">Transmembrane</keyword>
<sequence length="361" mass="38031">MRAGVLVLPDALVHAGSESETRSESRPDMRMMFLTHPIDAKSAISGILKDWDSLDWTVIEAGEERMDVRVILPETDSQKLVDALQARLAPFKNWRLDIVPLEASIGPKTEDADITTEKDKKHKPEQDPETALREEIYEDVATGAKINSTFLILTVLSAIVAALGMNANSVAVVIGAMVIAPLLGPLLAFSFASSIGDVELMGKASRTALAGLALGFATAFLVGLIAPIHLESPELISRTVVGLDSVVLALASGGAAALSVARGLPTTLVGVMVAVALLPPSAAVAMYLGAGEIGLSLRAGVLLATNIISVNIASMLVFALRGIRPRTWLERRSAKRSTQINLAVWGGLLLAITALIVIVLA</sequence>
<reference evidence="4" key="1">
    <citation type="journal article" date="2019" name="Int. J. Syst. Evol. Microbiol.">
        <title>The Global Catalogue of Microorganisms (GCM) 10K type strain sequencing project: providing services to taxonomists for standard genome sequencing and annotation.</title>
        <authorList>
            <consortium name="The Broad Institute Genomics Platform"/>
            <consortium name="The Broad Institute Genome Sequencing Center for Infectious Disease"/>
            <person name="Wu L."/>
            <person name="Ma J."/>
        </authorList>
    </citation>
    <scope>NUCLEOTIDE SEQUENCE [LARGE SCALE GENOMIC DNA]</scope>
    <source>
        <strain evidence="4">CGMCC-1.15741</strain>
    </source>
</reference>